<proteinExistence type="predicted"/>
<dbReference type="PANTHER" id="PTHR42085:SF2">
    <property type="entry name" value="F-BOX DOMAIN-CONTAINING PROTEIN"/>
    <property type="match status" value="1"/>
</dbReference>
<gene>
    <name evidence="1" type="ORF">TWF481_007648</name>
</gene>
<keyword evidence="2" id="KW-1185">Reference proteome</keyword>
<accession>A0AAV9WC58</accession>
<dbReference type="AlphaFoldDB" id="A0AAV9WC58"/>
<evidence type="ECO:0008006" key="3">
    <source>
        <dbReference type="Google" id="ProtNLM"/>
    </source>
</evidence>
<evidence type="ECO:0000313" key="1">
    <source>
        <dbReference type="EMBL" id="KAK6505756.1"/>
    </source>
</evidence>
<reference evidence="1 2" key="1">
    <citation type="submission" date="2023-08" db="EMBL/GenBank/DDBJ databases">
        <authorList>
            <person name="Palmer J.M."/>
        </authorList>
    </citation>
    <scope>NUCLEOTIDE SEQUENCE [LARGE SCALE GENOMIC DNA]</scope>
    <source>
        <strain evidence="1 2">TWF481</strain>
    </source>
</reference>
<dbReference type="Proteomes" id="UP001370758">
    <property type="component" value="Unassembled WGS sequence"/>
</dbReference>
<sequence length="342" mass="39769">MPNFLTLPLELRLKIYSYLLTTPPPRPSKDYLNTPRRPKYKPFSIPSTAILRVNKQIHEEAARVLYSNEFVVWITIVGEFGTTVEIENGEWPAVMVWYSSPWEGVGVRVEFDGGVEKYTYRPTNEHDMKYYTNPPFNGDFDPSVPRIEVVHRPKPLPQIYARHIKHLKIEIFEERITPDWIISYQRVKNAMMGYNPQFLLRPVFGRLERLLEFAVGMEFEGVVYPALTADPREYKDGRWDEQTGFAECAKVPPTVKEYEGLIRTIWPLTRGKWRWRVEFPKVLGVMFGDIVGRVLEECDEYAKEEGGTRGEGELGMRGIYIWVRLKGRVVVVIKTLKCSCGK</sequence>
<protein>
    <recommendedName>
        <fullName evidence="3">F-box domain-containing protein</fullName>
    </recommendedName>
</protein>
<dbReference type="InterPro" id="IPR038883">
    <property type="entry name" value="AN11006-like"/>
</dbReference>
<dbReference type="PANTHER" id="PTHR42085">
    <property type="entry name" value="F-BOX DOMAIN-CONTAINING PROTEIN"/>
    <property type="match status" value="1"/>
</dbReference>
<dbReference type="EMBL" id="JAVHJL010000004">
    <property type="protein sequence ID" value="KAK6505756.1"/>
    <property type="molecule type" value="Genomic_DNA"/>
</dbReference>
<organism evidence="1 2">
    <name type="scientific">Arthrobotrys musiformis</name>
    <dbReference type="NCBI Taxonomy" id="47236"/>
    <lineage>
        <taxon>Eukaryota</taxon>
        <taxon>Fungi</taxon>
        <taxon>Dikarya</taxon>
        <taxon>Ascomycota</taxon>
        <taxon>Pezizomycotina</taxon>
        <taxon>Orbiliomycetes</taxon>
        <taxon>Orbiliales</taxon>
        <taxon>Orbiliaceae</taxon>
        <taxon>Arthrobotrys</taxon>
    </lineage>
</organism>
<evidence type="ECO:0000313" key="2">
    <source>
        <dbReference type="Proteomes" id="UP001370758"/>
    </source>
</evidence>
<comment type="caution">
    <text evidence="1">The sequence shown here is derived from an EMBL/GenBank/DDBJ whole genome shotgun (WGS) entry which is preliminary data.</text>
</comment>
<name>A0AAV9WC58_9PEZI</name>